<dbReference type="CDD" id="cd05945">
    <property type="entry name" value="DltA"/>
    <property type="match status" value="1"/>
</dbReference>
<dbReference type="KEGG" id="vie:OL234_01125"/>
<keyword evidence="1 7" id="KW-0963">Cytoplasm</keyword>
<comment type="pathway">
    <text evidence="7">Cell wall biogenesis; lipoteichoic acid biosynthesis.</text>
</comment>
<evidence type="ECO:0000256" key="3">
    <source>
        <dbReference type="ARBA" id="ARBA00022741"/>
    </source>
</evidence>
<keyword evidence="2 7" id="KW-0436">Ligase</keyword>
<feature type="binding site" evidence="7">
    <location>
        <begin position="397"/>
        <end position="400"/>
    </location>
    <ligand>
        <name>ATP</name>
        <dbReference type="ChEBI" id="CHEBI:30616"/>
    </ligand>
</feature>
<dbReference type="GO" id="GO:0070395">
    <property type="term" value="P:lipoteichoic acid biosynthetic process"/>
    <property type="evidence" value="ECO:0007669"/>
    <property type="project" value="UniProtKB-UniRule"/>
</dbReference>
<organism evidence="10 11">
    <name type="scientific">Vagococcus intermedius</name>
    <dbReference type="NCBI Taxonomy" id="2991418"/>
    <lineage>
        <taxon>Bacteria</taxon>
        <taxon>Bacillati</taxon>
        <taxon>Bacillota</taxon>
        <taxon>Bacilli</taxon>
        <taxon>Lactobacillales</taxon>
        <taxon>Enterococcaceae</taxon>
        <taxon>Vagococcus</taxon>
    </lineage>
</organism>
<evidence type="ECO:0000313" key="10">
    <source>
        <dbReference type="EMBL" id="WEG73542.1"/>
    </source>
</evidence>
<name>A0AAF0CVC5_9ENTE</name>
<dbReference type="Gene3D" id="3.40.50.12780">
    <property type="entry name" value="N-terminal domain of ligase-like"/>
    <property type="match status" value="1"/>
</dbReference>
<dbReference type="AlphaFoldDB" id="A0AAF0CVC5"/>
<dbReference type="InterPro" id="IPR010072">
    <property type="entry name" value="DltA"/>
</dbReference>
<evidence type="ECO:0000259" key="9">
    <source>
        <dbReference type="Pfam" id="PF13193"/>
    </source>
</evidence>
<evidence type="ECO:0000256" key="6">
    <source>
        <dbReference type="ARBA" id="ARBA00061336"/>
    </source>
</evidence>
<feature type="binding site" evidence="7">
    <location>
        <position position="386"/>
    </location>
    <ligand>
        <name>ATP</name>
        <dbReference type="ChEBI" id="CHEBI:30616"/>
    </ligand>
</feature>
<dbReference type="PANTHER" id="PTHR45398">
    <property type="match status" value="1"/>
</dbReference>
<feature type="binding site" evidence="7">
    <location>
        <begin position="155"/>
        <end position="156"/>
    </location>
    <ligand>
        <name>ATP</name>
        <dbReference type="ChEBI" id="CHEBI:30616"/>
    </ligand>
</feature>
<dbReference type="InterPro" id="IPR025110">
    <property type="entry name" value="AMP-bd_C"/>
</dbReference>
<proteinExistence type="inferred from homology"/>
<feature type="domain" description="AMP-binding enzyme C-terminal" evidence="9">
    <location>
        <begin position="417"/>
        <end position="495"/>
    </location>
</feature>
<dbReference type="NCBIfam" id="TIGR01733">
    <property type="entry name" value="AA-adenyl-dom"/>
    <property type="match status" value="1"/>
</dbReference>
<evidence type="ECO:0000256" key="5">
    <source>
        <dbReference type="ARBA" id="ARBA00054605"/>
    </source>
</evidence>
<dbReference type="InterPro" id="IPR000873">
    <property type="entry name" value="AMP-dep_synth/lig_dom"/>
</dbReference>
<dbReference type="RefSeq" id="WP_275469341.1">
    <property type="nucleotide sequence ID" value="NZ_CP110232.1"/>
</dbReference>
<evidence type="ECO:0000256" key="2">
    <source>
        <dbReference type="ARBA" id="ARBA00022598"/>
    </source>
</evidence>
<dbReference type="Pfam" id="PF00501">
    <property type="entry name" value="AMP-binding"/>
    <property type="match status" value="1"/>
</dbReference>
<keyword evidence="3 7" id="KW-0547">Nucleotide-binding</keyword>
<dbReference type="NCBIfam" id="NF003417">
    <property type="entry name" value="PRK04813.1"/>
    <property type="match status" value="1"/>
</dbReference>
<feature type="binding site" evidence="7">
    <location>
        <position position="495"/>
    </location>
    <ligand>
        <name>ATP</name>
        <dbReference type="ChEBI" id="CHEBI:30616"/>
    </ligand>
</feature>
<dbReference type="EMBL" id="CP110232">
    <property type="protein sequence ID" value="WEG73542.1"/>
    <property type="molecule type" value="Genomic_DNA"/>
</dbReference>
<dbReference type="EC" id="6.2.1.54" evidence="7"/>
<dbReference type="GO" id="GO:0047473">
    <property type="term" value="F:D-alanine [D-alanyl carrier protein] ligase activity"/>
    <property type="evidence" value="ECO:0007669"/>
    <property type="project" value="UniProtKB-UniRule"/>
</dbReference>
<dbReference type="InterPro" id="IPR045851">
    <property type="entry name" value="AMP-bd_C_sf"/>
</dbReference>
<dbReference type="NCBIfam" id="TIGR01734">
    <property type="entry name" value="D-ala-DACP-lig"/>
    <property type="match status" value="1"/>
</dbReference>
<accession>A0AAF0CVC5</accession>
<sequence>MELQNNIVKRIDGWAISNPEHSCFRSGDVSHTYLELKEKSDSLAAYLEKNHVNKLPVIVYGGLEFEMIVTFLACAKSGHAYIPIDSHTPADRVGLITEVANFTAIIAWEDWPLSKRDDEVELVTSPSLVKILDRKEAPSELNYVTADETFYIIFTSGTTGIPKGVQISHDNLVSYTNWMLSDFGLETGQTFLSQAPYSFDLSVMDVYPALLSGGQLAPLTKEMINNFKTLFSVLPEMTLNIWVSTPSFVDICLMDPRFNGEEMTSLSHFLFCGEELTHGTAMKLRERFPQAKIFNTYGPTEATVAVTEIEITEDVLKNFQRLPIGRVKSDTAIYIMDEDGQILPEGTVGEIVIVGPSVSKGYFNNQEKTDEVFYNFEGQQAYHTGDAGLLKEGVLFYQGRMDFQVKLHGYRIELEDIDHHLAEVSYVKAATVVPKYHDHKVQQLVAFIVPNNHHFDKEYQLSKAIKEELKMSIMDYMIPQKYIYVESLPLTQNGKVDRKGLINEVNPPC</sequence>
<dbReference type="Proteomes" id="UP001179647">
    <property type="component" value="Chromosome"/>
</dbReference>
<evidence type="ECO:0000313" key="11">
    <source>
        <dbReference type="Proteomes" id="UP001179647"/>
    </source>
</evidence>
<dbReference type="GO" id="GO:0005737">
    <property type="term" value="C:cytoplasm"/>
    <property type="evidence" value="ECO:0007669"/>
    <property type="project" value="UniProtKB-SubCell"/>
</dbReference>
<protein>
    <recommendedName>
        <fullName evidence="7">D-alanine--D-alanyl carrier protein ligase</fullName>
        <shortName evidence="7">DCL</shortName>
        <ecNumber evidence="7">6.2.1.54</ecNumber>
    </recommendedName>
    <alternativeName>
        <fullName evidence="7">D-alanine--poly(phosphoribitol) ligase subunit 1</fullName>
    </alternativeName>
    <alternativeName>
        <fullName evidence="7">D-alanine-activating enzyme</fullName>
        <shortName evidence="7">DAE</shortName>
    </alternativeName>
</protein>
<dbReference type="HAMAP" id="MF_00593">
    <property type="entry name" value="DltA"/>
    <property type="match status" value="1"/>
</dbReference>
<dbReference type="PROSITE" id="PS00455">
    <property type="entry name" value="AMP_BINDING"/>
    <property type="match status" value="1"/>
</dbReference>
<dbReference type="FunFam" id="3.30.300.30:FF:000012">
    <property type="entry name" value="D-alanine--D-alanyl carrier protein ligase"/>
    <property type="match status" value="1"/>
</dbReference>
<dbReference type="InterPro" id="IPR020845">
    <property type="entry name" value="AMP-binding_CS"/>
</dbReference>
<evidence type="ECO:0000256" key="1">
    <source>
        <dbReference type="ARBA" id="ARBA00022490"/>
    </source>
</evidence>
<keyword evidence="4 7" id="KW-0067">ATP-binding</keyword>
<comment type="subcellular location">
    <subcellularLocation>
        <location evidence="7">Cytoplasm</location>
    </subcellularLocation>
</comment>
<evidence type="ECO:0000256" key="4">
    <source>
        <dbReference type="ARBA" id="ARBA00022840"/>
    </source>
</evidence>
<evidence type="ECO:0000256" key="7">
    <source>
        <dbReference type="HAMAP-Rule" id="MF_00593"/>
    </source>
</evidence>
<feature type="domain" description="AMP-dependent synthetase/ligase" evidence="8">
    <location>
        <begin position="16"/>
        <end position="363"/>
    </location>
</feature>
<comment type="catalytic activity">
    <reaction evidence="7">
        <text>holo-[D-alanyl-carrier protein] + D-alanine + ATP = D-alanyl-[D-alanyl-carrier protein] + AMP + diphosphate</text>
        <dbReference type="Rhea" id="RHEA:55132"/>
        <dbReference type="Rhea" id="RHEA-COMP:14102"/>
        <dbReference type="Rhea" id="RHEA-COMP:14103"/>
        <dbReference type="ChEBI" id="CHEBI:30616"/>
        <dbReference type="ChEBI" id="CHEBI:33019"/>
        <dbReference type="ChEBI" id="CHEBI:57416"/>
        <dbReference type="ChEBI" id="CHEBI:64479"/>
        <dbReference type="ChEBI" id="CHEBI:138620"/>
        <dbReference type="ChEBI" id="CHEBI:456215"/>
        <dbReference type="EC" id="6.2.1.54"/>
    </reaction>
</comment>
<evidence type="ECO:0000259" key="8">
    <source>
        <dbReference type="Pfam" id="PF00501"/>
    </source>
</evidence>
<gene>
    <name evidence="7 10" type="primary">dltA</name>
    <name evidence="10" type="ORF">OL234_01125</name>
</gene>
<dbReference type="GO" id="GO:0005524">
    <property type="term" value="F:ATP binding"/>
    <property type="evidence" value="ECO:0007669"/>
    <property type="project" value="UniProtKB-KW"/>
</dbReference>
<dbReference type="Gene3D" id="3.30.300.30">
    <property type="match status" value="1"/>
</dbReference>
<reference evidence="10" key="1">
    <citation type="submission" date="2022-10" db="EMBL/GenBank/DDBJ databases">
        <title>Vagococcus sp. isolated from poultry meat.</title>
        <authorList>
            <person name="Johansson P."/>
            <person name="Bjorkroth J."/>
        </authorList>
    </citation>
    <scope>NUCLEOTIDE SEQUENCE</scope>
    <source>
        <strain evidence="10">STAA11</strain>
    </source>
</reference>
<feature type="binding site" evidence="7">
    <location>
        <position position="495"/>
    </location>
    <ligand>
        <name>D-alanine</name>
        <dbReference type="ChEBI" id="CHEBI:57416"/>
    </ligand>
</feature>
<dbReference type="Pfam" id="PF13193">
    <property type="entry name" value="AMP-binding_C"/>
    <property type="match status" value="1"/>
</dbReference>
<dbReference type="InterPro" id="IPR010071">
    <property type="entry name" value="AA_adenyl_dom"/>
</dbReference>
<comment type="function">
    <text evidence="5 7">Catalyzes the first step in the D-alanylation of lipoteichoic acid (LTA), the activation of D-alanine and its transfer onto the D-alanyl carrier protein (Dcp) DltC. In an ATP-dependent two-step reaction, forms a high energy D-alanyl-AMP intermediate, followed by transfer of the D-alanyl residue as a thiol ester to the phosphopantheinyl prosthetic group of the Dcp. D-alanylation of LTA plays an important role in modulating the properties of the cell wall in Gram-positive bacteria, influencing the net charge of the cell wall.</text>
</comment>
<dbReference type="PANTHER" id="PTHR45398:SF1">
    <property type="entry name" value="ENZYME, PUTATIVE (JCVI)-RELATED"/>
    <property type="match status" value="1"/>
</dbReference>
<dbReference type="InterPro" id="IPR042099">
    <property type="entry name" value="ANL_N_sf"/>
</dbReference>
<feature type="binding site" evidence="7">
    <location>
        <begin position="295"/>
        <end position="300"/>
    </location>
    <ligand>
        <name>ATP</name>
        <dbReference type="ChEBI" id="CHEBI:30616"/>
    </ligand>
</feature>
<feature type="binding site" evidence="7">
    <location>
        <position position="200"/>
    </location>
    <ligand>
        <name>D-alanine</name>
        <dbReference type="ChEBI" id="CHEBI:57416"/>
    </ligand>
</feature>
<feature type="binding site" evidence="7">
    <location>
        <position position="304"/>
    </location>
    <ligand>
        <name>D-alanine</name>
        <dbReference type="ChEBI" id="CHEBI:57416"/>
    </ligand>
</feature>
<keyword evidence="11" id="KW-1185">Reference proteome</keyword>
<comment type="similarity">
    <text evidence="6 7">Belongs to the ATP-dependent AMP-binding enzyme family. DltA subfamily.</text>
</comment>
<dbReference type="InterPro" id="IPR044507">
    <property type="entry name" value="DltA-like"/>
</dbReference>
<dbReference type="SUPFAM" id="SSF56801">
    <property type="entry name" value="Acetyl-CoA synthetase-like"/>
    <property type="match status" value="1"/>
</dbReference>